<evidence type="ECO:0000259" key="6">
    <source>
        <dbReference type="Pfam" id="PF25944"/>
    </source>
</evidence>
<comment type="subcellular location">
    <subcellularLocation>
        <location evidence="1">Cell inner membrane</location>
        <topology evidence="1">Lipid-anchor</topology>
    </subcellularLocation>
</comment>
<dbReference type="Proteomes" id="UP000092741">
    <property type="component" value="Chromosome 2"/>
</dbReference>
<dbReference type="Gene3D" id="2.40.420.20">
    <property type="match status" value="1"/>
</dbReference>
<evidence type="ECO:0000256" key="1">
    <source>
        <dbReference type="ARBA" id="ARBA00004519"/>
    </source>
</evidence>
<evidence type="ECO:0000256" key="4">
    <source>
        <dbReference type="SAM" id="SignalP"/>
    </source>
</evidence>
<dbReference type="GO" id="GO:0022857">
    <property type="term" value="F:transmembrane transporter activity"/>
    <property type="evidence" value="ECO:0007669"/>
    <property type="project" value="InterPro"/>
</dbReference>
<protein>
    <submittedName>
        <fullName evidence="8">Efflux transporter periplasmic adaptor subunit</fullName>
    </submittedName>
</protein>
<evidence type="ECO:0000313" key="8">
    <source>
        <dbReference type="EMBL" id="ANQ15617.1"/>
    </source>
</evidence>
<dbReference type="GO" id="GO:0005886">
    <property type="term" value="C:plasma membrane"/>
    <property type="evidence" value="ECO:0007669"/>
    <property type="project" value="TreeGrafter"/>
</dbReference>
<dbReference type="SUPFAM" id="SSF111369">
    <property type="entry name" value="HlyD-like secretion proteins"/>
    <property type="match status" value="1"/>
</dbReference>
<evidence type="ECO:0000259" key="7">
    <source>
        <dbReference type="Pfam" id="PF25967"/>
    </source>
</evidence>
<accession>A0AAN0Y8B8</accession>
<dbReference type="PANTHER" id="PTHR30158">
    <property type="entry name" value="ACRA/E-RELATED COMPONENT OF DRUG EFFLUX TRANSPORTER"/>
    <property type="match status" value="1"/>
</dbReference>
<feature type="compositionally biased region" description="Polar residues" evidence="3">
    <location>
        <begin position="387"/>
        <end position="407"/>
    </location>
</feature>
<feature type="domain" description="Multidrug resistance protein MdtA-like beta-barrel" evidence="6">
    <location>
        <begin position="209"/>
        <end position="297"/>
    </location>
</feature>
<feature type="chain" id="PRO_5043031098" evidence="4">
    <location>
        <begin position="28"/>
        <end position="407"/>
    </location>
</feature>
<reference evidence="8 9" key="1">
    <citation type="submission" date="2016-07" db="EMBL/GenBank/DDBJ databases">
        <title>Developing Vibrio natriegens as a novel, fast-growing host for biotechnology.</title>
        <authorList>
            <person name="Weinstock M.T."/>
            <person name="Hesek E.D."/>
            <person name="Wilson C.M."/>
            <person name="Gibson D.G."/>
        </authorList>
    </citation>
    <scope>NUCLEOTIDE SEQUENCE [LARGE SCALE GENOMIC DNA]</scope>
    <source>
        <strain evidence="8 9">ATCC 14048</strain>
    </source>
</reference>
<dbReference type="Pfam" id="PF25917">
    <property type="entry name" value="BSH_RND"/>
    <property type="match status" value="1"/>
</dbReference>
<dbReference type="Gene3D" id="1.10.287.470">
    <property type="entry name" value="Helix hairpin bin"/>
    <property type="match status" value="1"/>
</dbReference>
<dbReference type="EMBL" id="CP016346">
    <property type="protein sequence ID" value="ANQ15617.1"/>
    <property type="molecule type" value="Genomic_DNA"/>
</dbReference>
<dbReference type="InterPro" id="IPR058626">
    <property type="entry name" value="MdtA-like_b-barrel"/>
</dbReference>
<dbReference type="InterPro" id="IPR058625">
    <property type="entry name" value="MdtA-like_BSH"/>
</dbReference>
<comment type="similarity">
    <text evidence="2">Belongs to the membrane fusion protein (MFP) (TC 8.A.1) family.</text>
</comment>
<evidence type="ECO:0000259" key="5">
    <source>
        <dbReference type="Pfam" id="PF25917"/>
    </source>
</evidence>
<dbReference type="GO" id="GO:0030313">
    <property type="term" value="C:cell envelope"/>
    <property type="evidence" value="ECO:0007669"/>
    <property type="project" value="UniProtKB-SubCell"/>
</dbReference>
<sequence>MVRSFKIFWVCTFAATLNWLSIGNALAQEAPQNDNAMEVGALTLKRQLVPTVYSLPGRTVAYEQVEIRPRVDGVVTKVVYQPGQTLKIGEPLFELDDAAYVASVESYKADLAAAEADLPVKKAAYQRSLKLKGKGFTAAEVESAQSELAAAQATYDSAKSNLKYATTQLSWTKITSPIQGKAEVSEVSAGDLVTAGQSDSMTTITRLNPIYMDMLETSSRILSIRRKIDRGTLIPNEKIKASLILDDGEVYQGIGSLVTASATTSTSTGTVTIRFAFDNPEELLLPGMFVRASVELGKTNAFLIPQRAAQRNSAGELMVYVIEDGKAKQVEVTAEGSYQNNWIVTKGVKEGQSLILDGLKTMSDGVSVVPVPAEVDEFGLVKDKQTDTSVEPSSNQNDTVSENPTNE</sequence>
<feature type="domain" description="Multidrug resistance protein MdtA-like C-terminal permuted SH3" evidence="7">
    <location>
        <begin position="300"/>
        <end position="360"/>
    </location>
</feature>
<dbReference type="InterPro" id="IPR058627">
    <property type="entry name" value="MdtA-like_C"/>
</dbReference>
<keyword evidence="4" id="KW-0732">Signal</keyword>
<dbReference type="Gene3D" id="2.40.50.100">
    <property type="match status" value="1"/>
</dbReference>
<evidence type="ECO:0000256" key="2">
    <source>
        <dbReference type="ARBA" id="ARBA00009477"/>
    </source>
</evidence>
<evidence type="ECO:0000256" key="3">
    <source>
        <dbReference type="SAM" id="MobiDB-lite"/>
    </source>
</evidence>
<name>A0AAN0Y8B8_VIBNA</name>
<feature type="signal peptide" evidence="4">
    <location>
        <begin position="1"/>
        <end position="27"/>
    </location>
</feature>
<gene>
    <name evidence="8" type="ORF">BA890_23270</name>
</gene>
<dbReference type="AlphaFoldDB" id="A0AAN0Y8B8"/>
<dbReference type="Pfam" id="PF25967">
    <property type="entry name" value="RND-MFP_C"/>
    <property type="match status" value="1"/>
</dbReference>
<organism evidence="8 9">
    <name type="scientific">Vibrio natriegens NBRC 15636 = ATCC 14048 = DSM 759</name>
    <dbReference type="NCBI Taxonomy" id="1219067"/>
    <lineage>
        <taxon>Bacteria</taxon>
        <taxon>Pseudomonadati</taxon>
        <taxon>Pseudomonadota</taxon>
        <taxon>Gammaproteobacteria</taxon>
        <taxon>Vibrionales</taxon>
        <taxon>Vibrionaceae</taxon>
        <taxon>Vibrio</taxon>
    </lineage>
</organism>
<dbReference type="PANTHER" id="PTHR30158:SF3">
    <property type="entry name" value="MULTIDRUG EFFLUX PUMP SUBUNIT ACRA-RELATED"/>
    <property type="match status" value="1"/>
</dbReference>
<dbReference type="GeneID" id="70915010"/>
<proteinExistence type="inferred from homology"/>
<evidence type="ECO:0000313" key="9">
    <source>
        <dbReference type="Proteomes" id="UP000092741"/>
    </source>
</evidence>
<feature type="region of interest" description="Disordered" evidence="3">
    <location>
        <begin position="380"/>
        <end position="407"/>
    </location>
</feature>
<dbReference type="Pfam" id="PF25944">
    <property type="entry name" value="Beta-barrel_RND"/>
    <property type="match status" value="1"/>
</dbReference>
<dbReference type="NCBIfam" id="TIGR01730">
    <property type="entry name" value="RND_mfp"/>
    <property type="match status" value="1"/>
</dbReference>
<dbReference type="InterPro" id="IPR006143">
    <property type="entry name" value="RND_pump_MFP"/>
</dbReference>
<dbReference type="RefSeq" id="WP_020333848.1">
    <property type="nucleotide sequence ID" value="NZ_ATFJ01000012.1"/>
</dbReference>
<dbReference type="Gene3D" id="2.40.30.170">
    <property type="match status" value="1"/>
</dbReference>
<keyword evidence="9" id="KW-1185">Reference proteome</keyword>
<dbReference type="GO" id="GO:0046677">
    <property type="term" value="P:response to antibiotic"/>
    <property type="evidence" value="ECO:0007669"/>
    <property type="project" value="TreeGrafter"/>
</dbReference>
<feature type="domain" description="Multidrug resistance protein MdtA-like barrel-sandwich hybrid" evidence="5">
    <location>
        <begin position="63"/>
        <end position="205"/>
    </location>
</feature>